<dbReference type="PANTHER" id="PTHR46169:SF15">
    <property type="entry name" value="INNER CENTROMERE PROTEIN A-LIKE ISOFORM X1-RELATED"/>
    <property type="match status" value="1"/>
</dbReference>
<dbReference type="EMBL" id="KQ983042">
    <property type="protein sequence ID" value="KYQ47917.1"/>
    <property type="molecule type" value="Genomic_DNA"/>
</dbReference>
<dbReference type="GO" id="GO:0005634">
    <property type="term" value="C:nucleus"/>
    <property type="evidence" value="ECO:0007669"/>
    <property type="project" value="TreeGrafter"/>
</dbReference>
<feature type="domain" description="HAT C-terminal dimerisation" evidence="1">
    <location>
        <begin position="190"/>
        <end position="251"/>
    </location>
</feature>
<accession>A0A151WJC7</accession>
<dbReference type="Proteomes" id="UP000075809">
    <property type="component" value="Unassembled WGS sequence"/>
</dbReference>
<dbReference type="PANTHER" id="PTHR46169">
    <property type="entry name" value="DNA REPLICATION-RELATED ELEMENT FACTOR, ISOFORM A"/>
    <property type="match status" value="1"/>
</dbReference>
<sequence length="256" mass="29142">MIKLTDAYSDLNVLTKEEVQLMRQINMILEPFDQATKDISGAEYISISLVIPCIKGIILKLQAVHKTLSHPAAISFYESIMKLIDEKIMHYEQRTISKLATLIDPRFKKIGFRSEANYEDSVHLLQNLLAAQLKASNHMNTNVTHLNTNNKSTGIFSFIESSPQSCTVSVDNIILVRNFLSCPNINLLEEPIRYLKTRHPEIYLIALKYLCTPGSSVPVERLFSATGYIISERRNRLSPKNVQILSFLNKNYKLVI</sequence>
<proteinExistence type="predicted"/>
<dbReference type="SUPFAM" id="SSF53098">
    <property type="entry name" value="Ribonuclease H-like"/>
    <property type="match status" value="1"/>
</dbReference>
<protein>
    <recommendedName>
        <fullName evidence="1">HAT C-terminal dimerisation domain-containing protein</fullName>
    </recommendedName>
</protein>
<dbReference type="InterPro" id="IPR008906">
    <property type="entry name" value="HATC_C_dom"/>
</dbReference>
<dbReference type="GO" id="GO:0046983">
    <property type="term" value="F:protein dimerization activity"/>
    <property type="evidence" value="ECO:0007669"/>
    <property type="project" value="InterPro"/>
</dbReference>
<dbReference type="InterPro" id="IPR052717">
    <property type="entry name" value="Vacuolar_transposase_reg"/>
</dbReference>
<keyword evidence="3" id="KW-1185">Reference proteome</keyword>
<evidence type="ECO:0000313" key="2">
    <source>
        <dbReference type="EMBL" id="KYQ47917.1"/>
    </source>
</evidence>
<dbReference type="InterPro" id="IPR012337">
    <property type="entry name" value="RNaseH-like_sf"/>
</dbReference>
<gene>
    <name evidence="2" type="ORF">ALC60_13049</name>
</gene>
<name>A0A151WJC7_9HYME</name>
<evidence type="ECO:0000313" key="3">
    <source>
        <dbReference type="Proteomes" id="UP000075809"/>
    </source>
</evidence>
<organism evidence="2 3">
    <name type="scientific">Mycetomoellerius zeteki</name>
    <dbReference type="NCBI Taxonomy" id="64791"/>
    <lineage>
        <taxon>Eukaryota</taxon>
        <taxon>Metazoa</taxon>
        <taxon>Ecdysozoa</taxon>
        <taxon>Arthropoda</taxon>
        <taxon>Hexapoda</taxon>
        <taxon>Insecta</taxon>
        <taxon>Pterygota</taxon>
        <taxon>Neoptera</taxon>
        <taxon>Endopterygota</taxon>
        <taxon>Hymenoptera</taxon>
        <taxon>Apocrita</taxon>
        <taxon>Aculeata</taxon>
        <taxon>Formicoidea</taxon>
        <taxon>Formicidae</taxon>
        <taxon>Myrmicinae</taxon>
        <taxon>Mycetomoellerius</taxon>
    </lineage>
</organism>
<dbReference type="Pfam" id="PF05699">
    <property type="entry name" value="Dimer_Tnp_hAT"/>
    <property type="match status" value="1"/>
</dbReference>
<dbReference type="STRING" id="64791.A0A151WJC7"/>
<dbReference type="AlphaFoldDB" id="A0A151WJC7"/>
<dbReference type="GO" id="GO:0006357">
    <property type="term" value="P:regulation of transcription by RNA polymerase II"/>
    <property type="evidence" value="ECO:0007669"/>
    <property type="project" value="TreeGrafter"/>
</dbReference>
<reference evidence="2 3" key="1">
    <citation type="submission" date="2015-09" db="EMBL/GenBank/DDBJ databases">
        <title>Trachymyrmex zeteki WGS genome.</title>
        <authorList>
            <person name="Nygaard S."/>
            <person name="Hu H."/>
            <person name="Boomsma J."/>
            <person name="Zhang G."/>
        </authorList>
    </citation>
    <scope>NUCLEOTIDE SEQUENCE [LARGE SCALE GENOMIC DNA]</scope>
    <source>
        <strain evidence="2">Tzet28-1</strain>
        <tissue evidence="2">Whole body</tissue>
    </source>
</reference>
<evidence type="ECO:0000259" key="1">
    <source>
        <dbReference type="Pfam" id="PF05699"/>
    </source>
</evidence>